<dbReference type="InterPro" id="IPR006686">
    <property type="entry name" value="MscS_channel_CS"/>
</dbReference>
<name>A0A9D1MET0_9FIRM</name>
<keyword evidence="4 7" id="KW-0812">Transmembrane</keyword>
<dbReference type="InterPro" id="IPR010920">
    <property type="entry name" value="LSM_dom_sf"/>
</dbReference>
<evidence type="ECO:0000256" key="6">
    <source>
        <dbReference type="ARBA" id="ARBA00023136"/>
    </source>
</evidence>
<dbReference type="PROSITE" id="PS01246">
    <property type="entry name" value="UPF0003"/>
    <property type="match status" value="1"/>
</dbReference>
<dbReference type="EMBL" id="DVMZ01000063">
    <property type="protein sequence ID" value="HIU58921.1"/>
    <property type="molecule type" value="Genomic_DNA"/>
</dbReference>
<feature type="domain" description="Mechanosensitive ion channel MscS" evidence="8">
    <location>
        <begin position="107"/>
        <end position="173"/>
    </location>
</feature>
<dbReference type="InterPro" id="IPR011066">
    <property type="entry name" value="MscS_channel_C_sf"/>
</dbReference>
<dbReference type="Pfam" id="PF00924">
    <property type="entry name" value="MS_channel_2nd"/>
    <property type="match status" value="1"/>
</dbReference>
<evidence type="ECO:0000256" key="5">
    <source>
        <dbReference type="ARBA" id="ARBA00022989"/>
    </source>
</evidence>
<reference evidence="9" key="1">
    <citation type="submission" date="2020-10" db="EMBL/GenBank/DDBJ databases">
        <authorList>
            <person name="Gilroy R."/>
        </authorList>
    </citation>
    <scope>NUCLEOTIDE SEQUENCE</scope>
    <source>
        <strain evidence="9">11687</strain>
    </source>
</reference>
<keyword evidence="6 7" id="KW-0472">Membrane</keyword>
<comment type="similarity">
    <text evidence="2">Belongs to the MscS (TC 1.A.23) family.</text>
</comment>
<dbReference type="Gene3D" id="2.30.30.60">
    <property type="match status" value="1"/>
</dbReference>
<feature type="transmembrane region" description="Helical" evidence="7">
    <location>
        <begin position="61"/>
        <end position="84"/>
    </location>
</feature>
<evidence type="ECO:0000256" key="3">
    <source>
        <dbReference type="ARBA" id="ARBA00022475"/>
    </source>
</evidence>
<comment type="caution">
    <text evidence="9">The sequence shown here is derived from an EMBL/GenBank/DDBJ whole genome shotgun (WGS) entry which is preliminary data.</text>
</comment>
<organism evidence="9 10">
    <name type="scientific">Candidatus Scatosoma pullistercoris</name>
    <dbReference type="NCBI Taxonomy" id="2840934"/>
    <lineage>
        <taxon>Bacteria</taxon>
        <taxon>Bacillati</taxon>
        <taxon>Bacillota</taxon>
        <taxon>Clostridia</taxon>
        <taxon>Candidatus Scatosoma</taxon>
    </lineage>
</organism>
<evidence type="ECO:0000256" key="2">
    <source>
        <dbReference type="ARBA" id="ARBA00008017"/>
    </source>
</evidence>
<dbReference type="InterPro" id="IPR045275">
    <property type="entry name" value="MscS_archaea/bacteria_type"/>
</dbReference>
<dbReference type="InterPro" id="IPR023408">
    <property type="entry name" value="MscS_beta-dom_sf"/>
</dbReference>
<dbReference type="PANTHER" id="PTHR30221:SF1">
    <property type="entry name" value="SMALL-CONDUCTANCE MECHANOSENSITIVE CHANNEL"/>
    <property type="match status" value="1"/>
</dbReference>
<dbReference type="AlphaFoldDB" id="A0A9D1MET0"/>
<keyword evidence="5 7" id="KW-1133">Transmembrane helix</keyword>
<dbReference type="SUPFAM" id="SSF50182">
    <property type="entry name" value="Sm-like ribonucleoproteins"/>
    <property type="match status" value="1"/>
</dbReference>
<dbReference type="GO" id="GO:0008381">
    <property type="term" value="F:mechanosensitive monoatomic ion channel activity"/>
    <property type="evidence" value="ECO:0007669"/>
    <property type="project" value="InterPro"/>
</dbReference>
<feature type="transmembrane region" description="Helical" evidence="7">
    <location>
        <begin position="20"/>
        <end position="40"/>
    </location>
</feature>
<evidence type="ECO:0000256" key="1">
    <source>
        <dbReference type="ARBA" id="ARBA00004651"/>
    </source>
</evidence>
<sequence>MEEFWNDVKQFFRAFLSGGGLNIVKAIAIFVLGILVIRIVSYTVRKQTVKSRRLDNAASTFITSMVALIAYVLLALALIGALGFSTAGIVAAFSSVMLAIALGMQDALSSLTNGILLIFTKPFRSGDYVDIDGTSGTVREIKLFSVKITTTDNLTVIIPNSTVLSSVITNYSRMSLRRLEIVIPVSYNSDVDAVKEIVGRIIGADSRIASLPAPFFRLTEYGA</sequence>
<gene>
    <name evidence="9" type="ORF">IAC57_02350</name>
</gene>
<proteinExistence type="inferred from homology"/>
<dbReference type="Gene3D" id="3.30.70.100">
    <property type="match status" value="1"/>
</dbReference>
<dbReference type="InterPro" id="IPR011014">
    <property type="entry name" value="MscS_channel_TM-2"/>
</dbReference>
<dbReference type="Proteomes" id="UP000824081">
    <property type="component" value="Unassembled WGS sequence"/>
</dbReference>
<dbReference type="GO" id="GO:0005886">
    <property type="term" value="C:plasma membrane"/>
    <property type="evidence" value="ECO:0007669"/>
    <property type="project" value="UniProtKB-SubCell"/>
</dbReference>
<dbReference type="SUPFAM" id="SSF82689">
    <property type="entry name" value="Mechanosensitive channel protein MscS (YggB), C-terminal domain"/>
    <property type="match status" value="1"/>
</dbReference>
<evidence type="ECO:0000256" key="4">
    <source>
        <dbReference type="ARBA" id="ARBA00022692"/>
    </source>
</evidence>
<dbReference type="PANTHER" id="PTHR30221">
    <property type="entry name" value="SMALL-CONDUCTANCE MECHANOSENSITIVE CHANNEL"/>
    <property type="match status" value="1"/>
</dbReference>
<dbReference type="Gene3D" id="1.10.287.1260">
    <property type="match status" value="1"/>
</dbReference>
<comment type="subcellular location">
    <subcellularLocation>
        <location evidence="1">Cell membrane</location>
        <topology evidence="1">Multi-pass membrane protein</topology>
    </subcellularLocation>
</comment>
<evidence type="ECO:0000313" key="10">
    <source>
        <dbReference type="Proteomes" id="UP000824081"/>
    </source>
</evidence>
<evidence type="ECO:0000259" key="8">
    <source>
        <dbReference type="Pfam" id="PF00924"/>
    </source>
</evidence>
<reference evidence="9" key="2">
    <citation type="journal article" date="2021" name="PeerJ">
        <title>Extensive microbial diversity within the chicken gut microbiome revealed by metagenomics and culture.</title>
        <authorList>
            <person name="Gilroy R."/>
            <person name="Ravi A."/>
            <person name="Getino M."/>
            <person name="Pursley I."/>
            <person name="Horton D.L."/>
            <person name="Alikhan N.F."/>
            <person name="Baker D."/>
            <person name="Gharbi K."/>
            <person name="Hall N."/>
            <person name="Watson M."/>
            <person name="Adriaenssens E.M."/>
            <person name="Foster-Nyarko E."/>
            <person name="Jarju S."/>
            <person name="Secka A."/>
            <person name="Antonio M."/>
            <person name="Oren A."/>
            <person name="Chaudhuri R.R."/>
            <person name="La Ragione R."/>
            <person name="Hildebrand F."/>
            <person name="Pallen M.J."/>
        </authorList>
    </citation>
    <scope>NUCLEOTIDE SEQUENCE</scope>
    <source>
        <strain evidence="9">11687</strain>
    </source>
</reference>
<evidence type="ECO:0000313" key="9">
    <source>
        <dbReference type="EMBL" id="HIU58921.1"/>
    </source>
</evidence>
<protein>
    <submittedName>
        <fullName evidence="9">Mechanosensitive ion channel</fullName>
    </submittedName>
</protein>
<evidence type="ECO:0000256" key="7">
    <source>
        <dbReference type="SAM" id="Phobius"/>
    </source>
</evidence>
<dbReference type="InterPro" id="IPR006685">
    <property type="entry name" value="MscS_channel_2nd"/>
</dbReference>
<accession>A0A9D1MET0</accession>
<dbReference type="SUPFAM" id="SSF82861">
    <property type="entry name" value="Mechanosensitive channel protein MscS (YggB), transmembrane region"/>
    <property type="match status" value="1"/>
</dbReference>
<keyword evidence="3" id="KW-1003">Cell membrane</keyword>
<feature type="non-terminal residue" evidence="9">
    <location>
        <position position="223"/>
    </location>
</feature>